<comment type="caution">
    <text evidence="1">The sequence shown here is derived from an EMBL/GenBank/DDBJ whole genome shotgun (WGS) entry which is preliminary data.</text>
</comment>
<name>A0AAP0JL44_9MAGN</name>
<reference evidence="1 2" key="1">
    <citation type="submission" date="2024-01" db="EMBL/GenBank/DDBJ databases">
        <title>Genome assemblies of Stephania.</title>
        <authorList>
            <person name="Yang L."/>
        </authorList>
    </citation>
    <scope>NUCLEOTIDE SEQUENCE [LARGE SCALE GENOMIC DNA]</scope>
    <source>
        <strain evidence="1">YNDBR</strain>
        <tissue evidence="1">Leaf</tissue>
    </source>
</reference>
<keyword evidence="2" id="KW-1185">Reference proteome</keyword>
<proteinExistence type="predicted"/>
<evidence type="ECO:0000313" key="2">
    <source>
        <dbReference type="Proteomes" id="UP001420932"/>
    </source>
</evidence>
<dbReference type="AlphaFoldDB" id="A0AAP0JL44"/>
<gene>
    <name evidence="1" type="ORF">Syun_014255</name>
</gene>
<dbReference type="Proteomes" id="UP001420932">
    <property type="component" value="Unassembled WGS sequence"/>
</dbReference>
<protein>
    <submittedName>
        <fullName evidence="1">Uncharacterized protein</fullName>
    </submittedName>
</protein>
<dbReference type="EMBL" id="JBBNAF010000006">
    <property type="protein sequence ID" value="KAK9134925.1"/>
    <property type="molecule type" value="Genomic_DNA"/>
</dbReference>
<sequence length="75" mass="9046">MRNYVLRKENFVNEKAYEKFMNDIVKDKKLIPERAFNVKNEFKCRPKILDIIEAKNWGLLTTDYNHLELEDVPSE</sequence>
<accession>A0AAP0JL44</accession>
<organism evidence="1 2">
    <name type="scientific">Stephania yunnanensis</name>
    <dbReference type="NCBI Taxonomy" id="152371"/>
    <lineage>
        <taxon>Eukaryota</taxon>
        <taxon>Viridiplantae</taxon>
        <taxon>Streptophyta</taxon>
        <taxon>Embryophyta</taxon>
        <taxon>Tracheophyta</taxon>
        <taxon>Spermatophyta</taxon>
        <taxon>Magnoliopsida</taxon>
        <taxon>Ranunculales</taxon>
        <taxon>Menispermaceae</taxon>
        <taxon>Menispermoideae</taxon>
        <taxon>Cissampelideae</taxon>
        <taxon>Stephania</taxon>
    </lineage>
</organism>
<evidence type="ECO:0000313" key="1">
    <source>
        <dbReference type="EMBL" id="KAK9134925.1"/>
    </source>
</evidence>